<feature type="domain" description="D-serine dehydratase-like" evidence="3">
    <location>
        <begin position="256"/>
        <end position="348"/>
    </location>
</feature>
<sequence length="365" mass="40116">MNRELEKLPTPAVVIHMDIVEKNVSDMLEGACRAGLKHRPHIKTHRSGYLAGLQVEAGCSGITAAKLGEAEVMAEAGIQDIFIAYPLIGEDKLQRLLDLSGKVKVSTLVNSAVGAGQLSDFFEKAHKRVDVLIEIDGGLNRGGVKPGKAALEFARSIRELAGIRIVGLMYYGGLVYNSRNIEEIRQYAREERDTLLQTAKLLEEDGFRMEVLSAGSSFTGKVPEELRGITEIRSGHYIFNDCGQIDAGLVKPDDCALRVLATVVSKPDEHVVIADVGTKSLTGDVCHYRKGYGWICGYPEVEIYALNEEHAFLRCEAENPLQIGDKIEIIPNHACVVTNLVDRVYGFYNGKFRGTIEIDARGRSE</sequence>
<reference evidence="4" key="1">
    <citation type="submission" date="2018-10" db="EMBL/GenBank/DDBJ databases">
        <title>Schaedlerella arabinophila gen. nov. sp. nov., isolated from the mouse intestinal tract and comparative analysis with the genome of the closely related altered Schaedler flora strain ASF502.</title>
        <authorList>
            <person name="Miyake S."/>
            <person name="Soh M."/>
            <person name="Seedorf H."/>
        </authorList>
    </citation>
    <scope>NUCLEOTIDE SEQUENCE [LARGE SCALE GENOMIC DNA]</scope>
    <source>
        <strain evidence="4">DSM 106076</strain>
    </source>
</reference>
<dbReference type="AlphaFoldDB" id="A0A426DLK8"/>
<dbReference type="RefSeq" id="WP_125128860.1">
    <property type="nucleotide sequence ID" value="NZ_RHJS01000002.1"/>
</dbReference>
<protein>
    <submittedName>
        <fullName evidence="4">Amino acid processing protein</fullName>
    </submittedName>
</protein>
<dbReference type="GO" id="GO:0008721">
    <property type="term" value="F:D-serine ammonia-lyase activity"/>
    <property type="evidence" value="ECO:0007669"/>
    <property type="project" value="TreeGrafter"/>
</dbReference>
<proteinExistence type="inferred from homology"/>
<dbReference type="Proteomes" id="UP000274920">
    <property type="component" value="Unassembled WGS sequence"/>
</dbReference>
<dbReference type="Pfam" id="PF14031">
    <property type="entry name" value="D-ser_dehydrat"/>
    <property type="match status" value="1"/>
</dbReference>
<dbReference type="EMBL" id="RHJS01000002">
    <property type="protein sequence ID" value="RRK33633.1"/>
    <property type="molecule type" value="Genomic_DNA"/>
</dbReference>
<dbReference type="SUPFAM" id="SSF51419">
    <property type="entry name" value="PLP-binding barrel"/>
    <property type="match status" value="1"/>
</dbReference>
<accession>A0A426DLK8</accession>
<dbReference type="GO" id="GO:0036088">
    <property type="term" value="P:D-serine catabolic process"/>
    <property type="evidence" value="ECO:0007669"/>
    <property type="project" value="TreeGrafter"/>
</dbReference>
<comment type="similarity">
    <text evidence="1">Belongs to the DSD1 family.</text>
</comment>
<dbReference type="InterPro" id="IPR042208">
    <property type="entry name" value="D-ser_dehydrat-like_sf"/>
</dbReference>
<keyword evidence="2" id="KW-0456">Lyase</keyword>
<organism evidence="4 5">
    <name type="scientific">Schaedlerella arabinosiphila</name>
    <dbReference type="NCBI Taxonomy" id="2044587"/>
    <lineage>
        <taxon>Bacteria</taxon>
        <taxon>Bacillati</taxon>
        <taxon>Bacillota</taxon>
        <taxon>Clostridia</taxon>
        <taxon>Lachnospirales</taxon>
        <taxon>Lachnospiraceae</taxon>
        <taxon>Schaedlerella</taxon>
    </lineage>
</organism>
<evidence type="ECO:0000313" key="4">
    <source>
        <dbReference type="EMBL" id="RRK33633.1"/>
    </source>
</evidence>
<dbReference type="Gene3D" id="3.20.20.10">
    <property type="entry name" value="Alanine racemase"/>
    <property type="match status" value="1"/>
</dbReference>
<dbReference type="InterPro" id="IPR051466">
    <property type="entry name" value="D-amino_acid_metab_enzyme"/>
</dbReference>
<evidence type="ECO:0000256" key="2">
    <source>
        <dbReference type="ARBA" id="ARBA00023239"/>
    </source>
</evidence>
<dbReference type="InterPro" id="IPR026956">
    <property type="entry name" value="D-ser_dehydrat-like_dom"/>
</dbReference>
<dbReference type="PANTHER" id="PTHR28004">
    <property type="entry name" value="ZGC:162816-RELATED"/>
    <property type="match status" value="1"/>
</dbReference>
<keyword evidence="5" id="KW-1185">Reference proteome</keyword>
<evidence type="ECO:0000259" key="3">
    <source>
        <dbReference type="SMART" id="SM01119"/>
    </source>
</evidence>
<dbReference type="InterPro" id="IPR001608">
    <property type="entry name" value="Ala_racemase_N"/>
</dbReference>
<evidence type="ECO:0000256" key="1">
    <source>
        <dbReference type="ARBA" id="ARBA00005323"/>
    </source>
</evidence>
<dbReference type="SMART" id="SM01119">
    <property type="entry name" value="D-ser_dehydrat"/>
    <property type="match status" value="1"/>
</dbReference>
<name>A0A426DLK8_9FIRM</name>
<dbReference type="PANTHER" id="PTHR28004:SF2">
    <property type="entry name" value="D-SERINE DEHYDRATASE"/>
    <property type="match status" value="1"/>
</dbReference>
<gene>
    <name evidence="4" type="ORF">EBB54_21470</name>
</gene>
<evidence type="ECO:0000313" key="5">
    <source>
        <dbReference type="Proteomes" id="UP000274920"/>
    </source>
</evidence>
<dbReference type="Pfam" id="PF01168">
    <property type="entry name" value="Ala_racemase_N"/>
    <property type="match status" value="1"/>
</dbReference>
<dbReference type="Gene3D" id="2.40.37.20">
    <property type="entry name" value="D-serine dehydratase-like domain"/>
    <property type="match status" value="1"/>
</dbReference>
<comment type="caution">
    <text evidence="4">The sequence shown here is derived from an EMBL/GenBank/DDBJ whole genome shotgun (WGS) entry which is preliminary data.</text>
</comment>
<dbReference type="InterPro" id="IPR029066">
    <property type="entry name" value="PLP-binding_barrel"/>
</dbReference>